<organism evidence="1 2">
    <name type="scientific">Dibothriocephalus latus</name>
    <name type="common">Fish tapeworm</name>
    <name type="synonym">Diphyllobothrium latum</name>
    <dbReference type="NCBI Taxonomy" id="60516"/>
    <lineage>
        <taxon>Eukaryota</taxon>
        <taxon>Metazoa</taxon>
        <taxon>Spiralia</taxon>
        <taxon>Lophotrochozoa</taxon>
        <taxon>Platyhelminthes</taxon>
        <taxon>Cestoda</taxon>
        <taxon>Eucestoda</taxon>
        <taxon>Diphyllobothriidea</taxon>
        <taxon>Diphyllobothriidae</taxon>
        <taxon>Dibothriocephalus</taxon>
    </lineage>
</organism>
<evidence type="ECO:0000313" key="2">
    <source>
        <dbReference type="Proteomes" id="UP000281553"/>
    </source>
</evidence>
<dbReference type="Proteomes" id="UP000281553">
    <property type="component" value="Unassembled WGS sequence"/>
</dbReference>
<reference evidence="1 2" key="1">
    <citation type="submission" date="2018-11" db="EMBL/GenBank/DDBJ databases">
        <authorList>
            <consortium name="Pathogen Informatics"/>
        </authorList>
    </citation>
    <scope>NUCLEOTIDE SEQUENCE [LARGE SCALE GENOMIC DNA]</scope>
</reference>
<dbReference type="EMBL" id="UYRU01006544">
    <property type="protein sequence ID" value="VDK40143.1"/>
    <property type="molecule type" value="Genomic_DNA"/>
</dbReference>
<evidence type="ECO:0000313" key="1">
    <source>
        <dbReference type="EMBL" id="VDK40143.1"/>
    </source>
</evidence>
<name>A0A3P6QCN6_DIBLA</name>
<keyword evidence="2" id="KW-1185">Reference proteome</keyword>
<sequence>MDYGQQAFSAAENLPFSRYLELSRPKVDQVSAPQCFCLYRDTSSRLARWLQFNSQTDASLLWLPNQSDSTKNSNVDVDG</sequence>
<dbReference type="AlphaFoldDB" id="A0A3P6QCN6"/>
<gene>
    <name evidence="1" type="ORF">DILT_LOCUS1108</name>
</gene>
<protein>
    <submittedName>
        <fullName evidence="1">Uncharacterized protein</fullName>
    </submittedName>
</protein>
<proteinExistence type="predicted"/>
<accession>A0A3P6QCN6</accession>